<organism evidence="1 2">
    <name type="scientific">Yersinia mollaretii</name>
    <dbReference type="NCBI Taxonomy" id="33060"/>
    <lineage>
        <taxon>Bacteria</taxon>
        <taxon>Pseudomonadati</taxon>
        <taxon>Pseudomonadota</taxon>
        <taxon>Gammaproteobacteria</taxon>
        <taxon>Enterobacterales</taxon>
        <taxon>Yersiniaceae</taxon>
        <taxon>Yersinia</taxon>
    </lineage>
</organism>
<dbReference type="Gene3D" id="3.20.20.450">
    <property type="entry name" value="EAL domain"/>
    <property type="match status" value="1"/>
</dbReference>
<dbReference type="AlphaFoldDB" id="A0AA36PN92"/>
<name>A0AA36PN92_YERMO</name>
<protein>
    <submittedName>
        <fullName evidence="1">Cyclic diguanylate phosphodiesterase domain-containing protein</fullName>
    </submittedName>
</protein>
<dbReference type="RefSeq" id="WP_049678242.1">
    <property type="nucleotide sequence ID" value="NZ_CABMMJ010000002.1"/>
</dbReference>
<sequence length="225" mass="25651">MITQYLAQPVMSTNQKLLGVEVLTKFQENGFNVLNPAPAEIIRGWTIHEKRAYLIDLIYFISNEEEFFLGNKLFCSLNIDQSTALILRHDAYIQVLLQSMPYVKIQISEDFPKIEQGLKNPVLKSLSHGSNALFLNYLGAGNVNVRTGVSTMFEVVKIDETLFGTQFYRNSFPVLLKDIMKYCPRIIVSGVFNTELLQYLKEWGVWGVQGELYESVQLQNVSALL</sequence>
<evidence type="ECO:0000313" key="2">
    <source>
        <dbReference type="Proteomes" id="UP000040841"/>
    </source>
</evidence>
<dbReference type="InterPro" id="IPR035919">
    <property type="entry name" value="EAL_sf"/>
</dbReference>
<dbReference type="Proteomes" id="UP000040841">
    <property type="component" value="Unassembled WGS sequence"/>
</dbReference>
<dbReference type="EMBL" id="CQBM01000002">
    <property type="protein sequence ID" value="CNH78004.1"/>
    <property type="molecule type" value="Genomic_DNA"/>
</dbReference>
<dbReference type="SUPFAM" id="SSF141868">
    <property type="entry name" value="EAL domain-like"/>
    <property type="match status" value="1"/>
</dbReference>
<evidence type="ECO:0000313" key="1">
    <source>
        <dbReference type="EMBL" id="CNH78004.1"/>
    </source>
</evidence>
<proteinExistence type="predicted"/>
<accession>A0AA36PN92</accession>
<gene>
    <name evidence="1" type="primary">cdgR_2</name>
    <name evidence="1" type="ORF">ERS008502_01317</name>
</gene>
<reference evidence="1 2" key="1">
    <citation type="submission" date="2015-03" db="EMBL/GenBank/DDBJ databases">
        <authorList>
            <consortium name="Pathogen Informatics"/>
            <person name="Murphy D."/>
        </authorList>
    </citation>
    <scope>NUCLEOTIDE SEQUENCE [LARGE SCALE GENOMIC DNA]</scope>
    <source>
        <strain evidence="1 2">FE82747</strain>
    </source>
</reference>
<comment type="caution">
    <text evidence="1">The sequence shown here is derived from an EMBL/GenBank/DDBJ whole genome shotgun (WGS) entry which is preliminary data.</text>
</comment>